<reference evidence="2 3" key="1">
    <citation type="submission" date="2020-07" db="EMBL/GenBank/DDBJ databases">
        <title>Comparative genomics of pyrophilous fungi reveals a link between fire events and developmental genes.</title>
        <authorList>
            <consortium name="DOE Joint Genome Institute"/>
            <person name="Steindorff A.S."/>
            <person name="Carver A."/>
            <person name="Calhoun S."/>
            <person name="Stillman K."/>
            <person name="Liu H."/>
            <person name="Lipzen A."/>
            <person name="Pangilinan J."/>
            <person name="Labutti K."/>
            <person name="Bruns T.D."/>
            <person name="Grigoriev I.V."/>
        </authorList>
    </citation>
    <scope>NUCLEOTIDE SEQUENCE [LARGE SCALE GENOMIC DNA]</scope>
    <source>
        <strain evidence="2 3">CBS 144469</strain>
    </source>
</reference>
<dbReference type="Proteomes" id="UP000521943">
    <property type="component" value="Unassembled WGS sequence"/>
</dbReference>
<accession>A0A8H6I5N7</accession>
<evidence type="ECO:0000313" key="2">
    <source>
        <dbReference type="EMBL" id="KAF6758352.1"/>
    </source>
</evidence>
<dbReference type="AlphaFoldDB" id="A0A8H6I5N7"/>
<comment type="caution">
    <text evidence="2">The sequence shown here is derived from an EMBL/GenBank/DDBJ whole genome shotgun (WGS) entry which is preliminary data.</text>
</comment>
<protein>
    <submittedName>
        <fullName evidence="2">Uncharacterized protein</fullName>
    </submittedName>
</protein>
<evidence type="ECO:0000313" key="3">
    <source>
        <dbReference type="Proteomes" id="UP000521943"/>
    </source>
</evidence>
<proteinExistence type="predicted"/>
<feature type="compositionally biased region" description="Pro residues" evidence="1">
    <location>
        <begin position="59"/>
        <end position="70"/>
    </location>
</feature>
<feature type="non-terminal residue" evidence="2">
    <location>
        <position position="1"/>
    </location>
</feature>
<sequence>ERVNDSHGLCWSSCCGLATSITYPHPTTALVECRANIIHHLPHLRRSHESRVRIRRACRPPPYPSSPPSPWDSAQQEYASGSRRLGGVE</sequence>
<keyword evidence="3" id="KW-1185">Reference proteome</keyword>
<name>A0A8H6I5N7_9AGAR</name>
<dbReference type="EMBL" id="JACGCI010000019">
    <property type="protein sequence ID" value="KAF6758352.1"/>
    <property type="molecule type" value="Genomic_DNA"/>
</dbReference>
<gene>
    <name evidence="2" type="ORF">DFP72DRAFT_1167702</name>
</gene>
<organism evidence="2 3">
    <name type="scientific">Ephemerocybe angulata</name>
    <dbReference type="NCBI Taxonomy" id="980116"/>
    <lineage>
        <taxon>Eukaryota</taxon>
        <taxon>Fungi</taxon>
        <taxon>Dikarya</taxon>
        <taxon>Basidiomycota</taxon>
        <taxon>Agaricomycotina</taxon>
        <taxon>Agaricomycetes</taxon>
        <taxon>Agaricomycetidae</taxon>
        <taxon>Agaricales</taxon>
        <taxon>Agaricineae</taxon>
        <taxon>Psathyrellaceae</taxon>
        <taxon>Ephemerocybe</taxon>
    </lineage>
</organism>
<feature type="region of interest" description="Disordered" evidence="1">
    <location>
        <begin position="57"/>
        <end position="89"/>
    </location>
</feature>
<evidence type="ECO:0000256" key="1">
    <source>
        <dbReference type="SAM" id="MobiDB-lite"/>
    </source>
</evidence>